<dbReference type="AlphaFoldDB" id="A0A0K2TVI0"/>
<accession>A0A0K2TVI0</accession>
<proteinExistence type="predicted"/>
<protein>
    <submittedName>
        <fullName evidence="1">Uncharacterized protein</fullName>
    </submittedName>
</protein>
<sequence length="51" mass="6200">MILFCHSTRDVLQFYARVEHEVTSNLKFCYHLVDNQMYKLHFRTIILNHSS</sequence>
<name>A0A0K2TVI0_LEPSM</name>
<reference evidence="1" key="1">
    <citation type="submission" date="2014-05" db="EMBL/GenBank/DDBJ databases">
        <authorList>
            <person name="Chronopoulou M."/>
        </authorList>
    </citation>
    <scope>NUCLEOTIDE SEQUENCE</scope>
    <source>
        <tissue evidence="1">Whole organism</tissue>
    </source>
</reference>
<dbReference type="EMBL" id="HACA01012697">
    <property type="protein sequence ID" value="CDW30058.1"/>
    <property type="molecule type" value="Transcribed_RNA"/>
</dbReference>
<organism evidence="1">
    <name type="scientific">Lepeophtheirus salmonis</name>
    <name type="common">Salmon louse</name>
    <name type="synonym">Caligus salmonis</name>
    <dbReference type="NCBI Taxonomy" id="72036"/>
    <lineage>
        <taxon>Eukaryota</taxon>
        <taxon>Metazoa</taxon>
        <taxon>Ecdysozoa</taxon>
        <taxon>Arthropoda</taxon>
        <taxon>Crustacea</taxon>
        <taxon>Multicrustacea</taxon>
        <taxon>Hexanauplia</taxon>
        <taxon>Copepoda</taxon>
        <taxon>Siphonostomatoida</taxon>
        <taxon>Caligidae</taxon>
        <taxon>Lepeophtheirus</taxon>
    </lineage>
</organism>
<evidence type="ECO:0000313" key="1">
    <source>
        <dbReference type="EMBL" id="CDW30058.1"/>
    </source>
</evidence>